<feature type="domain" description="2TM" evidence="2">
    <location>
        <begin position="9"/>
        <end position="68"/>
    </location>
</feature>
<feature type="transmembrane region" description="Helical" evidence="1">
    <location>
        <begin position="45"/>
        <end position="67"/>
    </location>
</feature>
<name>A0A511R5E3_9DEIN</name>
<reference evidence="3 4" key="1">
    <citation type="submission" date="2019-07" db="EMBL/GenBank/DDBJ databases">
        <title>Whole genome shotgun sequence of Meiothermus hypogaeus NBRC 106114.</title>
        <authorList>
            <person name="Hosoyama A."/>
            <person name="Uohara A."/>
            <person name="Ohji S."/>
            <person name="Ichikawa N."/>
        </authorList>
    </citation>
    <scope>NUCLEOTIDE SEQUENCE [LARGE SCALE GENOMIC DNA]</scope>
    <source>
        <strain evidence="3 4">NBRC 106114</strain>
    </source>
</reference>
<evidence type="ECO:0000259" key="2">
    <source>
        <dbReference type="Pfam" id="PF13239"/>
    </source>
</evidence>
<comment type="caution">
    <text evidence="3">The sequence shown here is derived from an EMBL/GenBank/DDBJ whole genome shotgun (WGS) entry which is preliminary data.</text>
</comment>
<dbReference type="OrthoDB" id="8965954at2"/>
<accession>A0A511R5E3</accession>
<feature type="transmembrane region" description="Helical" evidence="1">
    <location>
        <begin position="20"/>
        <end position="39"/>
    </location>
</feature>
<evidence type="ECO:0000256" key="1">
    <source>
        <dbReference type="SAM" id="Phobius"/>
    </source>
</evidence>
<evidence type="ECO:0000313" key="4">
    <source>
        <dbReference type="Proteomes" id="UP000321197"/>
    </source>
</evidence>
<dbReference type="InterPro" id="IPR025698">
    <property type="entry name" value="2TM_dom"/>
</dbReference>
<gene>
    <name evidence="3" type="ORF">MHY01S_29970</name>
</gene>
<keyword evidence="1" id="KW-0812">Transmembrane</keyword>
<dbReference type="EMBL" id="BJXL01000135">
    <property type="protein sequence ID" value="GEM84831.1"/>
    <property type="molecule type" value="Genomic_DNA"/>
</dbReference>
<sequence>MTGDLRRIAEKRARARLGFYIHASSFVLVSAMQFGINLFTTPWVLWSVFSITGWGLGVAIHGLVVWFKTSDLRKCLICEELEHLQSPQIIETPIRSSVRVTEKPQETQCQVRATRR</sequence>
<dbReference type="Proteomes" id="UP000321197">
    <property type="component" value="Unassembled WGS sequence"/>
</dbReference>
<protein>
    <recommendedName>
        <fullName evidence="2">2TM domain-containing protein</fullName>
    </recommendedName>
</protein>
<dbReference type="RefSeq" id="WP_119342292.1">
    <property type="nucleotide sequence ID" value="NZ_BJXL01000135.1"/>
</dbReference>
<evidence type="ECO:0000313" key="3">
    <source>
        <dbReference type="EMBL" id="GEM84831.1"/>
    </source>
</evidence>
<keyword evidence="1" id="KW-1133">Transmembrane helix</keyword>
<dbReference type="AlphaFoldDB" id="A0A511R5E3"/>
<keyword evidence="1" id="KW-0472">Membrane</keyword>
<dbReference type="Pfam" id="PF13239">
    <property type="entry name" value="2TM"/>
    <property type="match status" value="1"/>
</dbReference>
<proteinExistence type="predicted"/>
<organism evidence="3 4">
    <name type="scientific">Meiothermus hypogaeus NBRC 106114</name>
    <dbReference type="NCBI Taxonomy" id="1227553"/>
    <lineage>
        <taxon>Bacteria</taxon>
        <taxon>Thermotogati</taxon>
        <taxon>Deinococcota</taxon>
        <taxon>Deinococci</taxon>
        <taxon>Thermales</taxon>
        <taxon>Thermaceae</taxon>
        <taxon>Meiothermus</taxon>
    </lineage>
</organism>